<comment type="subcellular location">
    <subcellularLocation>
        <location evidence="1">Cell membrane</location>
        <topology evidence="1">Multi-pass membrane protein</topology>
    </subcellularLocation>
</comment>
<reference evidence="9" key="1">
    <citation type="journal article" date="2023" name="Int. J. Syst. Evol. Microbiol.">
        <title>Mesoterricola silvestris gen. nov., sp. nov., Mesoterricola sediminis sp. nov., Geothrix oryzae sp. nov., Geothrix edaphica sp. nov., Geothrix rubra sp. nov., and Geothrix limicola sp. nov., six novel members of Acidobacteriota isolated from soils.</title>
        <authorList>
            <person name="Itoh H."/>
            <person name="Sugisawa Y."/>
            <person name="Mise K."/>
            <person name="Xu Z."/>
            <person name="Kuniyasu M."/>
            <person name="Ushijima N."/>
            <person name="Kawano K."/>
            <person name="Kobayashi E."/>
            <person name="Shiratori Y."/>
            <person name="Masuda Y."/>
            <person name="Senoo K."/>
        </authorList>
    </citation>
    <scope>NUCLEOTIDE SEQUENCE [LARGE SCALE GENOMIC DNA]</scope>
    <source>
        <strain evidence="9">Red222</strain>
    </source>
</reference>
<keyword evidence="9" id="KW-1185">Reference proteome</keyword>
<dbReference type="PANTHER" id="PTHR22926:SF3">
    <property type="entry name" value="UNDECAPRENYL-PHOSPHATE ALPHA-N-ACETYLGLUCOSAMINYL 1-PHOSPHATE TRANSFERASE"/>
    <property type="match status" value="1"/>
</dbReference>
<evidence type="ECO:0000256" key="4">
    <source>
        <dbReference type="ARBA" id="ARBA00022692"/>
    </source>
</evidence>
<dbReference type="Proteomes" id="UP001242010">
    <property type="component" value="Chromosome"/>
</dbReference>
<accession>A0ABM8DTS4</accession>
<evidence type="ECO:0000256" key="6">
    <source>
        <dbReference type="ARBA" id="ARBA00023136"/>
    </source>
</evidence>
<proteinExistence type="predicted"/>
<evidence type="ECO:0000256" key="7">
    <source>
        <dbReference type="SAM" id="Phobius"/>
    </source>
</evidence>
<evidence type="ECO:0008006" key="10">
    <source>
        <dbReference type="Google" id="ProtNLM"/>
    </source>
</evidence>
<keyword evidence="3" id="KW-0808">Transferase</keyword>
<keyword evidence="2" id="KW-1003">Cell membrane</keyword>
<evidence type="ECO:0000256" key="1">
    <source>
        <dbReference type="ARBA" id="ARBA00004651"/>
    </source>
</evidence>
<feature type="transmembrane region" description="Helical" evidence="7">
    <location>
        <begin position="12"/>
        <end position="30"/>
    </location>
</feature>
<dbReference type="PANTHER" id="PTHR22926">
    <property type="entry name" value="PHOSPHO-N-ACETYLMURAMOYL-PENTAPEPTIDE-TRANSFERASE"/>
    <property type="match status" value="1"/>
</dbReference>
<keyword evidence="5 7" id="KW-1133">Transmembrane helix</keyword>
<dbReference type="Pfam" id="PF00953">
    <property type="entry name" value="Glycos_transf_4"/>
    <property type="match status" value="1"/>
</dbReference>
<evidence type="ECO:0000313" key="9">
    <source>
        <dbReference type="Proteomes" id="UP001242010"/>
    </source>
</evidence>
<gene>
    <name evidence="8" type="ORF">GETHOR_25470</name>
</gene>
<dbReference type="InterPro" id="IPR000715">
    <property type="entry name" value="Glycosyl_transferase_4"/>
</dbReference>
<dbReference type="EMBL" id="AP027079">
    <property type="protein sequence ID" value="BDU70446.1"/>
    <property type="molecule type" value="Genomic_DNA"/>
</dbReference>
<organism evidence="8 9">
    <name type="scientific">Geothrix oryzae</name>
    <dbReference type="NCBI Taxonomy" id="2927975"/>
    <lineage>
        <taxon>Bacteria</taxon>
        <taxon>Pseudomonadati</taxon>
        <taxon>Acidobacteriota</taxon>
        <taxon>Holophagae</taxon>
        <taxon>Holophagales</taxon>
        <taxon>Holophagaceae</taxon>
        <taxon>Geothrix</taxon>
    </lineage>
</organism>
<evidence type="ECO:0000256" key="2">
    <source>
        <dbReference type="ARBA" id="ARBA00022475"/>
    </source>
</evidence>
<keyword evidence="6 7" id="KW-0472">Membrane</keyword>
<evidence type="ECO:0000256" key="3">
    <source>
        <dbReference type="ARBA" id="ARBA00022679"/>
    </source>
</evidence>
<keyword evidence="4 7" id="KW-0812">Transmembrane</keyword>
<protein>
    <recommendedName>
        <fullName evidence="10">Phospho-N-acetylmuramoyl-pentapeptide-transferase</fullName>
    </recommendedName>
</protein>
<name>A0ABM8DTS4_9BACT</name>
<sequence length="181" mass="19550">MAVPNAVNIEDAINGYMGGFTFILLFALYLRGVDTRIALGALAGFLLLNWPKAKHFMGDAGSFGCGFFIAEGILRGGGIEHPLMTLAFTAPISMDVAMGLIRRKRLGMSFFTADRATFPHHLLARFGGSHVKATLVLWLISSGFVVLYPFPTALLIIFLGYAFALVFLNANSLFPQQSAGT</sequence>
<evidence type="ECO:0000256" key="5">
    <source>
        <dbReference type="ARBA" id="ARBA00022989"/>
    </source>
</evidence>
<feature type="transmembrane region" description="Helical" evidence="7">
    <location>
        <begin position="146"/>
        <end position="168"/>
    </location>
</feature>
<evidence type="ECO:0000313" key="8">
    <source>
        <dbReference type="EMBL" id="BDU70446.1"/>
    </source>
</evidence>